<proteinExistence type="predicted"/>
<feature type="transmembrane region" description="Helical" evidence="1">
    <location>
        <begin position="6"/>
        <end position="22"/>
    </location>
</feature>
<keyword evidence="1" id="KW-0812">Transmembrane</keyword>
<organism evidence="2 3">
    <name type="scientific">Saccharospirillum salsuginis</name>
    <dbReference type="NCBI Taxonomy" id="418750"/>
    <lineage>
        <taxon>Bacteria</taxon>
        <taxon>Pseudomonadati</taxon>
        <taxon>Pseudomonadota</taxon>
        <taxon>Gammaproteobacteria</taxon>
        <taxon>Oceanospirillales</taxon>
        <taxon>Saccharospirillaceae</taxon>
        <taxon>Saccharospirillum</taxon>
    </lineage>
</organism>
<keyword evidence="1" id="KW-1133">Transmembrane helix</keyword>
<feature type="transmembrane region" description="Helical" evidence="1">
    <location>
        <begin position="159"/>
        <end position="175"/>
    </location>
</feature>
<dbReference type="AlphaFoldDB" id="A0A918K3A0"/>
<dbReference type="EMBL" id="BMXR01000002">
    <property type="protein sequence ID" value="GGX45111.1"/>
    <property type="molecule type" value="Genomic_DNA"/>
</dbReference>
<keyword evidence="3" id="KW-1185">Reference proteome</keyword>
<evidence type="ECO:0000256" key="1">
    <source>
        <dbReference type="SAM" id="Phobius"/>
    </source>
</evidence>
<feature type="transmembrane region" description="Helical" evidence="1">
    <location>
        <begin position="27"/>
        <end position="42"/>
    </location>
</feature>
<protein>
    <submittedName>
        <fullName evidence="2">Uncharacterized protein</fullName>
    </submittedName>
</protein>
<dbReference type="Proteomes" id="UP000626148">
    <property type="component" value="Unassembled WGS sequence"/>
</dbReference>
<reference evidence="2" key="2">
    <citation type="submission" date="2020-09" db="EMBL/GenBank/DDBJ databases">
        <authorList>
            <person name="Sun Q."/>
            <person name="Kim S."/>
        </authorList>
    </citation>
    <scope>NUCLEOTIDE SEQUENCE</scope>
    <source>
        <strain evidence="2">KCTC 22169</strain>
    </source>
</reference>
<sequence length="258" mass="29247">MDHPFVLMFFFLILFVAGTELLRRYRHAAMVLFLLSLPVLLVPNGNGLFMQIKTVSVLVPICFLIYARVNAGALKPVSFLIYGVIILNIVEASVIDMMTGNYLNLAAGLGLILLLPRPGESWRVAGRHRNFELALPTYWPFLYTTWNLCFLYSARISTFGYAIPLLLAPFLYAVALRRSDWYFQARAYSFGGYLFFRAAFGDTAPLNLDSFDLTDWYSPTVALAWGAVNLAITGYCLYPWCSNRITAFYDTFRSKQEG</sequence>
<keyword evidence="1" id="KW-0472">Membrane</keyword>
<gene>
    <name evidence="2" type="ORF">GCM10007392_09940</name>
</gene>
<accession>A0A918K3A0</accession>
<feature type="transmembrane region" description="Helical" evidence="1">
    <location>
        <begin position="187"/>
        <end position="204"/>
    </location>
</feature>
<name>A0A918K3A0_9GAMM</name>
<feature type="transmembrane region" description="Helical" evidence="1">
    <location>
        <begin position="48"/>
        <end position="67"/>
    </location>
</feature>
<reference evidence="2" key="1">
    <citation type="journal article" date="2014" name="Int. J. Syst. Evol. Microbiol.">
        <title>Complete genome sequence of Corynebacterium casei LMG S-19264T (=DSM 44701T), isolated from a smear-ripened cheese.</title>
        <authorList>
            <consortium name="US DOE Joint Genome Institute (JGI-PGF)"/>
            <person name="Walter F."/>
            <person name="Albersmeier A."/>
            <person name="Kalinowski J."/>
            <person name="Ruckert C."/>
        </authorList>
    </citation>
    <scope>NUCLEOTIDE SEQUENCE</scope>
    <source>
        <strain evidence="2">KCTC 22169</strain>
    </source>
</reference>
<feature type="transmembrane region" description="Helical" evidence="1">
    <location>
        <begin position="79"/>
        <end position="95"/>
    </location>
</feature>
<evidence type="ECO:0000313" key="2">
    <source>
        <dbReference type="EMBL" id="GGX45111.1"/>
    </source>
</evidence>
<dbReference type="RefSeq" id="WP_189607386.1">
    <property type="nucleotide sequence ID" value="NZ_BMXR01000002.1"/>
</dbReference>
<feature type="transmembrane region" description="Helical" evidence="1">
    <location>
        <begin position="216"/>
        <end position="238"/>
    </location>
</feature>
<evidence type="ECO:0000313" key="3">
    <source>
        <dbReference type="Proteomes" id="UP000626148"/>
    </source>
</evidence>
<comment type="caution">
    <text evidence="2">The sequence shown here is derived from an EMBL/GenBank/DDBJ whole genome shotgun (WGS) entry which is preliminary data.</text>
</comment>